<keyword evidence="4 6" id="KW-1133">Transmembrane helix</keyword>
<dbReference type="AlphaFoldDB" id="A0A396S501"/>
<dbReference type="OrthoDB" id="9780088at2"/>
<feature type="transmembrane region" description="Helical" evidence="6">
    <location>
        <begin position="430"/>
        <end position="449"/>
    </location>
</feature>
<dbReference type="Gene3D" id="1.10.4160.10">
    <property type="entry name" value="Hydantoin permease"/>
    <property type="match status" value="1"/>
</dbReference>
<dbReference type="InterPro" id="IPR001248">
    <property type="entry name" value="Pur-cyt_permease"/>
</dbReference>
<feature type="transmembrane region" description="Helical" evidence="6">
    <location>
        <begin position="407"/>
        <end position="424"/>
    </location>
</feature>
<dbReference type="EMBL" id="QWEI01000009">
    <property type="protein sequence ID" value="RHW34060.1"/>
    <property type="molecule type" value="Genomic_DNA"/>
</dbReference>
<dbReference type="InterPro" id="IPR045225">
    <property type="entry name" value="Uracil/uridine/allantoin_perm"/>
</dbReference>
<feature type="transmembrane region" description="Helical" evidence="6">
    <location>
        <begin position="67"/>
        <end position="87"/>
    </location>
</feature>
<comment type="caution">
    <text evidence="7">The sequence shown here is derived from an EMBL/GenBank/DDBJ whole genome shotgun (WGS) entry which is preliminary data.</text>
</comment>
<reference evidence="7 8" key="1">
    <citation type="submission" date="2018-08" db="EMBL/GenBank/DDBJ databases">
        <title>Lysinibacillus sp. YLB-03 draft genome sequence.</title>
        <authorList>
            <person name="Yu L."/>
        </authorList>
    </citation>
    <scope>NUCLEOTIDE SEQUENCE [LARGE SCALE GENOMIC DNA]</scope>
    <source>
        <strain evidence="7 8">YLB-03</strain>
    </source>
</reference>
<dbReference type="Pfam" id="PF02133">
    <property type="entry name" value="Transp_cyt_pur"/>
    <property type="match status" value="1"/>
</dbReference>
<protein>
    <submittedName>
        <fullName evidence="7">Allantoin permease</fullName>
    </submittedName>
</protein>
<feature type="transmembrane region" description="Helical" evidence="6">
    <location>
        <begin position="297"/>
        <end position="320"/>
    </location>
</feature>
<keyword evidence="3 6" id="KW-0812">Transmembrane</keyword>
<feature type="transmembrane region" description="Helical" evidence="6">
    <location>
        <begin position="184"/>
        <end position="203"/>
    </location>
</feature>
<evidence type="ECO:0000256" key="6">
    <source>
        <dbReference type="SAM" id="Phobius"/>
    </source>
</evidence>
<name>A0A396S501_9BACL</name>
<dbReference type="GO" id="GO:0015205">
    <property type="term" value="F:nucleobase transmembrane transporter activity"/>
    <property type="evidence" value="ECO:0007669"/>
    <property type="project" value="TreeGrafter"/>
</dbReference>
<feature type="transmembrane region" description="Helical" evidence="6">
    <location>
        <begin position="107"/>
        <end position="129"/>
    </location>
</feature>
<dbReference type="PANTHER" id="PTHR30618">
    <property type="entry name" value="NCS1 FAMILY PURINE/PYRIMIDINE TRANSPORTER"/>
    <property type="match status" value="1"/>
</dbReference>
<feature type="transmembrane region" description="Helical" evidence="6">
    <location>
        <begin position="215"/>
        <end position="236"/>
    </location>
</feature>
<dbReference type="Proteomes" id="UP000265692">
    <property type="component" value="Unassembled WGS sequence"/>
</dbReference>
<organism evidence="7 8">
    <name type="scientific">Ureibacillus yapensis</name>
    <dbReference type="NCBI Taxonomy" id="2304605"/>
    <lineage>
        <taxon>Bacteria</taxon>
        <taxon>Bacillati</taxon>
        <taxon>Bacillota</taxon>
        <taxon>Bacilli</taxon>
        <taxon>Bacillales</taxon>
        <taxon>Caryophanaceae</taxon>
        <taxon>Ureibacillus</taxon>
    </lineage>
</organism>
<feature type="transmembrane region" description="Helical" evidence="6">
    <location>
        <begin position="38"/>
        <end position="61"/>
    </location>
</feature>
<keyword evidence="8" id="KW-1185">Reference proteome</keyword>
<evidence type="ECO:0000313" key="8">
    <source>
        <dbReference type="Proteomes" id="UP000265692"/>
    </source>
</evidence>
<evidence type="ECO:0000256" key="2">
    <source>
        <dbReference type="ARBA" id="ARBA00008974"/>
    </source>
</evidence>
<evidence type="ECO:0000256" key="3">
    <source>
        <dbReference type="ARBA" id="ARBA00022692"/>
    </source>
</evidence>
<evidence type="ECO:0000256" key="5">
    <source>
        <dbReference type="ARBA" id="ARBA00023136"/>
    </source>
</evidence>
<proteinExistence type="inferred from homology"/>
<sequence length="462" mass="50210">MSVKSESHDDKNAKLTAMDESLHPKSVDDRTVKPRDYIFMWIGDGVNIGNMTLGASVIVAGLATLNIYQTILAALLAIGIISTIFSLNDRLGYKTGIPYVVQLRMSFGTKGTVISSLLRGIPAIVWYGIQSWIGGTALNEFLKIVTNGSFDNVFVCFVALQAIQIVISLFGFHAIKWVETLASIIFMIGLIYVFGILVTSYSTEITQNWVRAEGSWGLPFFGLIMVFLGNYAGIFVSAADYSRELKTGISDKKRGLLYFVPITISYGFVIVIGAMLASATGVTNPAIALPMVIENPYISAGVSLFIVFTVIATNMVANVVPPAYVITLLTGLKYRISVTITGLLALCAFPWLLVQESSAKGLNMFVLIYSAFLGPVVSILLVEYYILRKQKVNISELYNDQGALAGYNPAALLAMLIGAAAAFIEVDLAWIIGLVVAGIAYYLLSKYAFKNSAFKRGTIFEK</sequence>
<dbReference type="PANTHER" id="PTHR30618:SF0">
    <property type="entry name" value="PURINE-URACIL PERMEASE NCS1"/>
    <property type="match status" value="1"/>
</dbReference>
<feature type="transmembrane region" description="Helical" evidence="6">
    <location>
        <begin position="149"/>
        <end position="172"/>
    </location>
</feature>
<feature type="transmembrane region" description="Helical" evidence="6">
    <location>
        <begin position="256"/>
        <end position="277"/>
    </location>
</feature>
<evidence type="ECO:0000256" key="1">
    <source>
        <dbReference type="ARBA" id="ARBA00004141"/>
    </source>
</evidence>
<dbReference type="GO" id="GO:0005886">
    <property type="term" value="C:plasma membrane"/>
    <property type="evidence" value="ECO:0007669"/>
    <property type="project" value="TreeGrafter"/>
</dbReference>
<accession>A0A396S501</accession>
<comment type="subcellular location">
    <subcellularLocation>
        <location evidence="1">Membrane</location>
        <topology evidence="1">Multi-pass membrane protein</topology>
    </subcellularLocation>
</comment>
<evidence type="ECO:0000256" key="4">
    <source>
        <dbReference type="ARBA" id="ARBA00022989"/>
    </source>
</evidence>
<feature type="transmembrane region" description="Helical" evidence="6">
    <location>
        <begin position="366"/>
        <end position="387"/>
    </location>
</feature>
<gene>
    <name evidence="7" type="ORF">D1B33_14785</name>
</gene>
<evidence type="ECO:0000313" key="7">
    <source>
        <dbReference type="EMBL" id="RHW34060.1"/>
    </source>
</evidence>
<comment type="similarity">
    <text evidence="2">Belongs to the purine-cytosine permease (2.A.39) family.</text>
</comment>
<keyword evidence="5 6" id="KW-0472">Membrane</keyword>
<feature type="transmembrane region" description="Helical" evidence="6">
    <location>
        <begin position="332"/>
        <end position="354"/>
    </location>
</feature>
<dbReference type="RefSeq" id="WP_118877174.1">
    <property type="nucleotide sequence ID" value="NZ_QWEI01000009.1"/>
</dbReference>
<dbReference type="CDD" id="cd10323">
    <property type="entry name" value="SLC-NCS1sbd"/>
    <property type="match status" value="1"/>
</dbReference>